<dbReference type="EMBL" id="JADQDO010000012">
    <property type="protein sequence ID" value="MBF9235364.1"/>
    <property type="molecule type" value="Genomic_DNA"/>
</dbReference>
<sequence length="197" mass="22397">MERSDEARRPSGTSLGERLRTIRHDRKWTLQDASKRSGVGRSTLSKIENGLMSPTLDLLKKITRGMEIDLVDLFDERRRDFEPRGRRSITRRGEGKLNLTKTYRHELLATDISQKRMLPFRTTITARSLDEFDGWESHDGEEMLIVISGAVEVHTEYYAPAHLDQGDAIYFDSRMGHCVVSVGEGDAEVVWVSSGAM</sequence>
<dbReference type="InterPro" id="IPR010982">
    <property type="entry name" value="Lambda_DNA-bd_dom_sf"/>
</dbReference>
<dbReference type="GO" id="GO:0005829">
    <property type="term" value="C:cytosol"/>
    <property type="evidence" value="ECO:0007669"/>
    <property type="project" value="TreeGrafter"/>
</dbReference>
<name>A0A931BVB0_9HYPH</name>
<dbReference type="Pfam" id="PF01381">
    <property type="entry name" value="HTH_3"/>
    <property type="match status" value="1"/>
</dbReference>
<dbReference type="SUPFAM" id="SSF47413">
    <property type="entry name" value="lambda repressor-like DNA-binding domains"/>
    <property type="match status" value="1"/>
</dbReference>
<dbReference type="SUPFAM" id="SSF51182">
    <property type="entry name" value="RmlC-like cupins"/>
    <property type="match status" value="1"/>
</dbReference>
<dbReference type="InterPro" id="IPR013096">
    <property type="entry name" value="Cupin_2"/>
</dbReference>
<feature type="domain" description="HTH cro/C1-type" evidence="2">
    <location>
        <begin position="19"/>
        <end position="73"/>
    </location>
</feature>
<evidence type="ECO:0000313" key="4">
    <source>
        <dbReference type="Proteomes" id="UP000599312"/>
    </source>
</evidence>
<gene>
    <name evidence="3" type="ORF">I2H38_18520</name>
</gene>
<evidence type="ECO:0000256" key="1">
    <source>
        <dbReference type="ARBA" id="ARBA00023125"/>
    </source>
</evidence>
<dbReference type="GO" id="GO:0003700">
    <property type="term" value="F:DNA-binding transcription factor activity"/>
    <property type="evidence" value="ECO:0007669"/>
    <property type="project" value="TreeGrafter"/>
</dbReference>
<evidence type="ECO:0000259" key="2">
    <source>
        <dbReference type="PROSITE" id="PS50943"/>
    </source>
</evidence>
<evidence type="ECO:0000313" key="3">
    <source>
        <dbReference type="EMBL" id="MBF9235364.1"/>
    </source>
</evidence>
<dbReference type="Gene3D" id="1.10.260.40">
    <property type="entry name" value="lambda repressor-like DNA-binding domains"/>
    <property type="match status" value="1"/>
</dbReference>
<dbReference type="SMART" id="SM00530">
    <property type="entry name" value="HTH_XRE"/>
    <property type="match status" value="1"/>
</dbReference>
<dbReference type="PANTHER" id="PTHR46797">
    <property type="entry name" value="HTH-TYPE TRANSCRIPTIONAL REGULATOR"/>
    <property type="match status" value="1"/>
</dbReference>
<proteinExistence type="predicted"/>
<accession>A0A931BVB0</accession>
<reference evidence="3" key="1">
    <citation type="submission" date="2020-11" db="EMBL/GenBank/DDBJ databases">
        <authorList>
            <person name="Kim M.K."/>
        </authorList>
    </citation>
    <scope>NUCLEOTIDE SEQUENCE</scope>
    <source>
        <strain evidence="3">BT350</strain>
    </source>
</reference>
<dbReference type="PANTHER" id="PTHR46797:SF20">
    <property type="entry name" value="BLR4304 PROTEIN"/>
    <property type="match status" value="1"/>
</dbReference>
<dbReference type="InterPro" id="IPR011051">
    <property type="entry name" value="RmlC_Cupin_sf"/>
</dbReference>
<dbReference type="CDD" id="cd00093">
    <property type="entry name" value="HTH_XRE"/>
    <property type="match status" value="1"/>
</dbReference>
<dbReference type="Pfam" id="PF07883">
    <property type="entry name" value="Cupin_2"/>
    <property type="match status" value="1"/>
</dbReference>
<dbReference type="Proteomes" id="UP000599312">
    <property type="component" value="Unassembled WGS sequence"/>
</dbReference>
<dbReference type="GO" id="GO:0003677">
    <property type="term" value="F:DNA binding"/>
    <property type="evidence" value="ECO:0007669"/>
    <property type="project" value="UniProtKB-KW"/>
</dbReference>
<dbReference type="Gene3D" id="2.60.120.10">
    <property type="entry name" value="Jelly Rolls"/>
    <property type="match status" value="1"/>
</dbReference>
<keyword evidence="4" id="KW-1185">Reference proteome</keyword>
<organism evidence="3 4">
    <name type="scientific">Microvirga alba</name>
    <dbReference type="NCBI Taxonomy" id="2791025"/>
    <lineage>
        <taxon>Bacteria</taxon>
        <taxon>Pseudomonadati</taxon>
        <taxon>Pseudomonadota</taxon>
        <taxon>Alphaproteobacteria</taxon>
        <taxon>Hyphomicrobiales</taxon>
        <taxon>Methylobacteriaceae</taxon>
        <taxon>Microvirga</taxon>
    </lineage>
</organism>
<dbReference type="PROSITE" id="PS50943">
    <property type="entry name" value="HTH_CROC1"/>
    <property type="match status" value="1"/>
</dbReference>
<keyword evidence="1" id="KW-0238">DNA-binding</keyword>
<dbReference type="InterPro" id="IPR001387">
    <property type="entry name" value="Cro/C1-type_HTH"/>
</dbReference>
<dbReference type="InterPro" id="IPR050807">
    <property type="entry name" value="TransReg_Diox_bact_type"/>
</dbReference>
<dbReference type="AlphaFoldDB" id="A0A931BVB0"/>
<comment type="caution">
    <text evidence="3">The sequence shown here is derived from an EMBL/GenBank/DDBJ whole genome shotgun (WGS) entry which is preliminary data.</text>
</comment>
<dbReference type="CDD" id="cd02209">
    <property type="entry name" value="cupin_XRE_C"/>
    <property type="match status" value="1"/>
</dbReference>
<dbReference type="InterPro" id="IPR014710">
    <property type="entry name" value="RmlC-like_jellyroll"/>
</dbReference>
<protein>
    <submittedName>
        <fullName evidence="3">Helix-turn-helix transcriptional regulator</fullName>
    </submittedName>
</protein>